<name>A0A4U9D8K6_RAOTE</name>
<proteinExistence type="predicted"/>
<sequence length="49" mass="5506">MRGVIPHLIIYTLRTASHASNWRNSDPVIARDFNRLTGFDVAKRGALTP</sequence>
<protein>
    <submittedName>
        <fullName evidence="1">Uncharacterized protein</fullName>
    </submittedName>
</protein>
<dbReference type="AlphaFoldDB" id="A0A4U9D8K6"/>
<evidence type="ECO:0000313" key="2">
    <source>
        <dbReference type="Proteomes" id="UP000339249"/>
    </source>
</evidence>
<evidence type="ECO:0000313" key="1">
    <source>
        <dbReference type="EMBL" id="VTN14337.1"/>
    </source>
</evidence>
<reference evidence="1 2" key="1">
    <citation type="submission" date="2019-04" db="EMBL/GenBank/DDBJ databases">
        <authorList>
            <consortium name="Pathogen Informatics"/>
        </authorList>
    </citation>
    <scope>NUCLEOTIDE SEQUENCE [LARGE SCALE GENOMIC DNA]</scope>
    <source>
        <strain evidence="1 2">NCTC9185</strain>
    </source>
</reference>
<dbReference type="Proteomes" id="UP000339249">
    <property type="component" value="Unassembled WGS sequence"/>
</dbReference>
<accession>A0A4U9D8K6</accession>
<organism evidence="1 2">
    <name type="scientific">Raoultella terrigena</name>
    <name type="common">Klebsiella terrigena</name>
    <dbReference type="NCBI Taxonomy" id="577"/>
    <lineage>
        <taxon>Bacteria</taxon>
        <taxon>Pseudomonadati</taxon>
        <taxon>Pseudomonadota</taxon>
        <taxon>Gammaproteobacteria</taxon>
        <taxon>Enterobacterales</taxon>
        <taxon>Enterobacteriaceae</taxon>
        <taxon>Klebsiella/Raoultella group</taxon>
        <taxon>Raoultella</taxon>
    </lineage>
</organism>
<dbReference type="EMBL" id="CABDVU010000001">
    <property type="protein sequence ID" value="VTN14337.1"/>
    <property type="molecule type" value="Genomic_DNA"/>
</dbReference>
<gene>
    <name evidence="1" type="ORF">NCTC9185_06398</name>
</gene>